<dbReference type="AlphaFoldDB" id="A0A5D2MMK7"/>
<gene>
    <name evidence="1" type="ORF">ES332_A13G200300v1</name>
</gene>
<organism evidence="1 2">
    <name type="scientific">Gossypium tomentosum</name>
    <name type="common">Hawaiian cotton</name>
    <name type="synonym">Gossypium sandvicense</name>
    <dbReference type="NCBI Taxonomy" id="34277"/>
    <lineage>
        <taxon>Eukaryota</taxon>
        <taxon>Viridiplantae</taxon>
        <taxon>Streptophyta</taxon>
        <taxon>Embryophyta</taxon>
        <taxon>Tracheophyta</taxon>
        <taxon>Spermatophyta</taxon>
        <taxon>Magnoliopsida</taxon>
        <taxon>eudicotyledons</taxon>
        <taxon>Gunneridae</taxon>
        <taxon>Pentapetalae</taxon>
        <taxon>rosids</taxon>
        <taxon>malvids</taxon>
        <taxon>Malvales</taxon>
        <taxon>Malvaceae</taxon>
        <taxon>Malvoideae</taxon>
        <taxon>Gossypium</taxon>
    </lineage>
</organism>
<sequence length="77" mass="9245">MGRVVGSFPQNKTLQYFLNSLNLPCKPRRHRNMLPSLLWLQMVPRDPSTLDRRSKRRLDRRRAIAKQTFLFLFFISL</sequence>
<reference evidence="1 2" key="1">
    <citation type="submission" date="2019-07" db="EMBL/GenBank/DDBJ databases">
        <title>WGS assembly of Gossypium tomentosum.</title>
        <authorList>
            <person name="Chen Z.J."/>
            <person name="Sreedasyam A."/>
            <person name="Ando A."/>
            <person name="Song Q."/>
            <person name="De L."/>
            <person name="Hulse-Kemp A."/>
            <person name="Ding M."/>
            <person name="Ye W."/>
            <person name="Kirkbride R."/>
            <person name="Jenkins J."/>
            <person name="Plott C."/>
            <person name="Lovell J."/>
            <person name="Lin Y.-M."/>
            <person name="Vaughn R."/>
            <person name="Liu B."/>
            <person name="Li W."/>
            <person name="Simpson S."/>
            <person name="Scheffler B."/>
            <person name="Saski C."/>
            <person name="Grover C."/>
            <person name="Hu G."/>
            <person name="Conover J."/>
            <person name="Carlson J."/>
            <person name="Shu S."/>
            <person name="Boston L."/>
            <person name="Williams M."/>
            <person name="Peterson D."/>
            <person name="Mcgee K."/>
            <person name="Jones D."/>
            <person name="Wendel J."/>
            <person name="Stelly D."/>
            <person name="Grimwood J."/>
            <person name="Schmutz J."/>
        </authorList>
    </citation>
    <scope>NUCLEOTIDE SEQUENCE [LARGE SCALE GENOMIC DNA]</scope>
    <source>
        <strain evidence="1">7179.01</strain>
    </source>
</reference>
<evidence type="ECO:0000313" key="1">
    <source>
        <dbReference type="EMBL" id="TYH92696.1"/>
    </source>
</evidence>
<proteinExistence type="predicted"/>
<keyword evidence="2" id="KW-1185">Reference proteome</keyword>
<dbReference type="EMBL" id="CM017622">
    <property type="protein sequence ID" value="TYH92696.1"/>
    <property type="molecule type" value="Genomic_DNA"/>
</dbReference>
<accession>A0A5D2MMK7</accession>
<protein>
    <submittedName>
        <fullName evidence="1">Uncharacterized protein</fullName>
    </submittedName>
</protein>
<dbReference type="Proteomes" id="UP000322667">
    <property type="component" value="Chromosome A13"/>
</dbReference>
<evidence type="ECO:0000313" key="2">
    <source>
        <dbReference type="Proteomes" id="UP000322667"/>
    </source>
</evidence>
<name>A0A5D2MMK7_GOSTO</name>